<accession>A0A1Z4N874</accession>
<keyword evidence="5 12" id="KW-0597">Phosphoprotein</keyword>
<evidence type="ECO:0000256" key="3">
    <source>
        <dbReference type="ARBA" id="ARBA00012438"/>
    </source>
</evidence>
<dbReference type="SUPFAM" id="SSF55785">
    <property type="entry name" value="PYP-like sensor domain (PAS domain)"/>
    <property type="match status" value="1"/>
</dbReference>
<comment type="catalytic activity">
    <reaction evidence="1">
        <text>ATP + protein L-histidine = ADP + protein N-phospho-L-histidine.</text>
        <dbReference type="EC" id="2.7.13.3"/>
    </reaction>
</comment>
<keyword evidence="4" id="KW-1003">Cell membrane</keyword>
<keyword evidence="9" id="KW-0067">ATP-binding</keyword>
<dbReference type="InterPro" id="IPR036890">
    <property type="entry name" value="HATPase_C_sf"/>
</dbReference>
<evidence type="ECO:0000259" key="13">
    <source>
        <dbReference type="PROSITE" id="PS50109"/>
    </source>
</evidence>
<keyword evidence="6" id="KW-0808">Transferase</keyword>
<feature type="modified residue" description="4-aspartylphosphate" evidence="12">
    <location>
        <position position="57"/>
    </location>
</feature>
<evidence type="ECO:0000256" key="8">
    <source>
        <dbReference type="ARBA" id="ARBA00022777"/>
    </source>
</evidence>
<dbReference type="EC" id="2.7.13.3" evidence="3"/>
<feature type="domain" description="Response regulatory" evidence="14">
    <location>
        <begin position="5"/>
        <end position="123"/>
    </location>
</feature>
<evidence type="ECO:0000256" key="2">
    <source>
        <dbReference type="ARBA" id="ARBA00004236"/>
    </source>
</evidence>
<dbReference type="InterPro" id="IPR001789">
    <property type="entry name" value="Sig_transdc_resp-reg_receiver"/>
</dbReference>
<evidence type="ECO:0000256" key="9">
    <source>
        <dbReference type="ARBA" id="ARBA00022840"/>
    </source>
</evidence>
<dbReference type="InterPro" id="IPR011006">
    <property type="entry name" value="CheY-like_superfamily"/>
</dbReference>
<organism evidence="15 16">
    <name type="scientific">Tolypothrix tenuis PCC 7101</name>
    <dbReference type="NCBI Taxonomy" id="231146"/>
    <lineage>
        <taxon>Bacteria</taxon>
        <taxon>Bacillati</taxon>
        <taxon>Cyanobacteriota</taxon>
        <taxon>Cyanophyceae</taxon>
        <taxon>Nostocales</taxon>
        <taxon>Tolypothrichaceae</taxon>
        <taxon>Tolypothrix</taxon>
    </lineage>
</organism>
<evidence type="ECO:0000313" key="16">
    <source>
        <dbReference type="Proteomes" id="UP000218785"/>
    </source>
</evidence>
<dbReference type="CDD" id="cd00075">
    <property type="entry name" value="HATPase"/>
    <property type="match status" value="1"/>
</dbReference>
<name>A0A1Z4N874_9CYAN</name>
<dbReference type="Pfam" id="PF00512">
    <property type="entry name" value="HisKA"/>
    <property type="match status" value="1"/>
</dbReference>
<keyword evidence="8 15" id="KW-0418">Kinase</keyword>
<dbReference type="Proteomes" id="UP000218785">
    <property type="component" value="Chromosome"/>
</dbReference>
<evidence type="ECO:0000256" key="6">
    <source>
        <dbReference type="ARBA" id="ARBA00022679"/>
    </source>
</evidence>
<dbReference type="InterPro" id="IPR036097">
    <property type="entry name" value="HisK_dim/P_sf"/>
</dbReference>
<dbReference type="PANTHER" id="PTHR43547">
    <property type="entry name" value="TWO-COMPONENT HISTIDINE KINASE"/>
    <property type="match status" value="1"/>
</dbReference>
<evidence type="ECO:0000256" key="10">
    <source>
        <dbReference type="ARBA" id="ARBA00023012"/>
    </source>
</evidence>
<dbReference type="FunFam" id="3.30.565.10:FF:000023">
    <property type="entry name" value="PAS domain-containing sensor histidine kinase"/>
    <property type="match status" value="1"/>
</dbReference>
<gene>
    <name evidence="15" type="ORF">NIES37_59080</name>
</gene>
<dbReference type="SMART" id="SM00448">
    <property type="entry name" value="REC"/>
    <property type="match status" value="1"/>
</dbReference>
<dbReference type="SMART" id="SM00388">
    <property type="entry name" value="HisKA"/>
    <property type="match status" value="1"/>
</dbReference>
<dbReference type="SUPFAM" id="SSF47384">
    <property type="entry name" value="Homodimeric domain of signal transducing histidine kinase"/>
    <property type="match status" value="1"/>
</dbReference>
<evidence type="ECO:0000256" key="4">
    <source>
        <dbReference type="ARBA" id="ARBA00022475"/>
    </source>
</evidence>
<keyword evidence="11" id="KW-0472">Membrane</keyword>
<dbReference type="RefSeq" id="WP_096581756.1">
    <property type="nucleotide sequence ID" value="NZ_CAWNJS010000001.1"/>
</dbReference>
<feature type="domain" description="Histidine kinase" evidence="13">
    <location>
        <begin position="293"/>
        <end position="509"/>
    </location>
</feature>
<dbReference type="GO" id="GO:0005524">
    <property type="term" value="F:ATP binding"/>
    <property type="evidence" value="ECO:0007669"/>
    <property type="project" value="UniProtKB-KW"/>
</dbReference>
<evidence type="ECO:0000313" key="15">
    <source>
        <dbReference type="EMBL" id="BAZ01901.1"/>
    </source>
</evidence>
<dbReference type="GO" id="GO:0005886">
    <property type="term" value="C:plasma membrane"/>
    <property type="evidence" value="ECO:0007669"/>
    <property type="project" value="UniProtKB-SubCell"/>
</dbReference>
<dbReference type="PRINTS" id="PR00344">
    <property type="entry name" value="BCTRLSENSOR"/>
</dbReference>
<keyword evidence="7" id="KW-0547">Nucleotide-binding</keyword>
<evidence type="ECO:0000256" key="5">
    <source>
        <dbReference type="ARBA" id="ARBA00022553"/>
    </source>
</evidence>
<dbReference type="AlphaFoldDB" id="A0A1Z4N874"/>
<proteinExistence type="predicted"/>
<dbReference type="SMART" id="SM00387">
    <property type="entry name" value="HATPase_c"/>
    <property type="match status" value="1"/>
</dbReference>
<sequence>MLQHTVLIVDDCPEDREIYRRYLASDRLHSYTILEEELGEPALALCQKIQPDAILLDFLLPDLDGLEFLAELKQSLTNPPPVIMVTGHGNETVAVQALKNGAQDYLIKGKTTSDSLQLAMRCVIENTQLRQQLYYSQAQFCASTENMLDCFGIYSAIRDAAGKIVDFRIEYVNAAACEAIQKTAVEQIGQKLCETLPANRPSGLFADYCQVVQTGNPLRKESLIYNDVDGQQELTKAFDIHISKWQDGFVASWRDITERKQAEIHHRQLLLQEQAARMEAEAASQAKDEFITIISHDLRSPVNSILGWTKLLQSGNLDAVTTSRALDAIERGATSQARLIEDLLDISRVIRGKLELKIGTVDLISIIESAITTAHPSAVAKNISLNSVLPQDITQICGDPQRFQQVLGNLLSNAIKFTPNQGQIEIKLEQTKTEIQITVSDTGRGISTEFLPHIFERYRQESSSHQTVGLGLGLAISRHIVELHGGTISATSSGEGQGATFMIQLPIFRRFQQV</sequence>
<dbReference type="PROSITE" id="PS50109">
    <property type="entry name" value="HIS_KIN"/>
    <property type="match status" value="1"/>
</dbReference>
<dbReference type="Gene3D" id="1.10.287.130">
    <property type="match status" value="1"/>
</dbReference>
<evidence type="ECO:0000256" key="1">
    <source>
        <dbReference type="ARBA" id="ARBA00000085"/>
    </source>
</evidence>
<dbReference type="SUPFAM" id="SSF55874">
    <property type="entry name" value="ATPase domain of HSP90 chaperone/DNA topoisomerase II/histidine kinase"/>
    <property type="match status" value="1"/>
</dbReference>
<dbReference type="Gene3D" id="3.30.565.10">
    <property type="entry name" value="Histidine kinase-like ATPase, C-terminal domain"/>
    <property type="match status" value="1"/>
</dbReference>
<dbReference type="CDD" id="cd00082">
    <property type="entry name" value="HisKA"/>
    <property type="match status" value="1"/>
</dbReference>
<dbReference type="InterPro" id="IPR035965">
    <property type="entry name" value="PAS-like_dom_sf"/>
</dbReference>
<comment type="subcellular location">
    <subcellularLocation>
        <location evidence="2">Cell membrane</location>
    </subcellularLocation>
</comment>
<dbReference type="InterPro" id="IPR003661">
    <property type="entry name" value="HisK_dim/P_dom"/>
</dbReference>
<dbReference type="InterPro" id="IPR003594">
    <property type="entry name" value="HATPase_dom"/>
</dbReference>
<dbReference type="Pfam" id="PF00072">
    <property type="entry name" value="Response_reg"/>
    <property type="match status" value="1"/>
</dbReference>
<evidence type="ECO:0000256" key="11">
    <source>
        <dbReference type="ARBA" id="ARBA00023136"/>
    </source>
</evidence>
<keyword evidence="10" id="KW-0902">Two-component regulatory system</keyword>
<protein>
    <recommendedName>
        <fullName evidence="3">histidine kinase</fullName>
        <ecNumber evidence="3">2.7.13.3</ecNumber>
    </recommendedName>
</protein>
<dbReference type="EMBL" id="AP018248">
    <property type="protein sequence ID" value="BAZ01901.1"/>
    <property type="molecule type" value="Genomic_DNA"/>
</dbReference>
<dbReference type="Pfam" id="PF02518">
    <property type="entry name" value="HATPase_c"/>
    <property type="match status" value="1"/>
</dbReference>
<evidence type="ECO:0000259" key="14">
    <source>
        <dbReference type="PROSITE" id="PS50110"/>
    </source>
</evidence>
<evidence type="ECO:0000256" key="12">
    <source>
        <dbReference type="PROSITE-ProRule" id="PRU00169"/>
    </source>
</evidence>
<dbReference type="InterPro" id="IPR005467">
    <property type="entry name" value="His_kinase_dom"/>
</dbReference>
<dbReference type="Gene3D" id="3.40.50.2300">
    <property type="match status" value="1"/>
</dbReference>
<dbReference type="SUPFAM" id="SSF52172">
    <property type="entry name" value="CheY-like"/>
    <property type="match status" value="1"/>
</dbReference>
<dbReference type="GO" id="GO:0000155">
    <property type="term" value="F:phosphorelay sensor kinase activity"/>
    <property type="evidence" value="ECO:0007669"/>
    <property type="project" value="InterPro"/>
</dbReference>
<dbReference type="PANTHER" id="PTHR43547:SF2">
    <property type="entry name" value="HYBRID SIGNAL TRANSDUCTION HISTIDINE KINASE C"/>
    <property type="match status" value="1"/>
</dbReference>
<dbReference type="Gene3D" id="3.30.450.20">
    <property type="entry name" value="PAS domain"/>
    <property type="match status" value="1"/>
</dbReference>
<dbReference type="PROSITE" id="PS50110">
    <property type="entry name" value="RESPONSE_REGULATORY"/>
    <property type="match status" value="1"/>
</dbReference>
<dbReference type="CDD" id="cd00156">
    <property type="entry name" value="REC"/>
    <property type="match status" value="1"/>
</dbReference>
<keyword evidence="16" id="KW-1185">Reference proteome</keyword>
<dbReference type="InterPro" id="IPR004358">
    <property type="entry name" value="Sig_transdc_His_kin-like_C"/>
</dbReference>
<evidence type="ECO:0000256" key="7">
    <source>
        <dbReference type="ARBA" id="ARBA00022741"/>
    </source>
</evidence>
<reference evidence="15 16" key="1">
    <citation type="submission" date="2017-06" db="EMBL/GenBank/DDBJ databases">
        <title>Genome sequencing of cyanobaciteial culture collection at National Institute for Environmental Studies (NIES).</title>
        <authorList>
            <person name="Hirose Y."/>
            <person name="Shimura Y."/>
            <person name="Fujisawa T."/>
            <person name="Nakamura Y."/>
            <person name="Kawachi M."/>
        </authorList>
    </citation>
    <scope>NUCLEOTIDE SEQUENCE [LARGE SCALE GENOMIC DNA]</scope>
    <source>
        <strain evidence="15 16">NIES-37</strain>
    </source>
</reference>
<dbReference type="KEGG" id="ttq:NIES37_59080"/>